<accession>A0A177AIK7</accession>
<dbReference type="VEuPathDB" id="FungiDB:GMDG_06827"/>
<feature type="compositionally biased region" description="Polar residues" evidence="1">
    <location>
        <begin position="68"/>
        <end position="78"/>
    </location>
</feature>
<dbReference type="Proteomes" id="UP000077154">
    <property type="component" value="Unassembled WGS sequence"/>
</dbReference>
<sequence length="128" mass="14094">MKFRLSTSSLNHLLLLQPPFNIKSLTEKSPTNLSTLKKHSSKMPAGTDEYDNHPAGSITEQIAKDPSSKTNSTASSHPVHNDSEPHGDPVQIRHHQANPGPAIPKDFQVQQEGTKEDRAKRAAELNKK</sequence>
<gene>
    <name evidence="2" type="ORF">VC83_02298</name>
</gene>
<dbReference type="AlphaFoldDB" id="A0A177AIK7"/>
<proteinExistence type="predicted"/>
<reference evidence="2" key="1">
    <citation type="submission" date="2016-03" db="EMBL/GenBank/DDBJ databases">
        <title>Updated assembly of Pseudogymnoascus destructans, the fungus causing white-nose syndrome of bats.</title>
        <authorList>
            <person name="Palmer J.M."/>
            <person name="Drees K.P."/>
            <person name="Foster J.T."/>
            <person name="Lindner D.L."/>
        </authorList>
    </citation>
    <scope>NUCLEOTIDE SEQUENCE [LARGE SCALE GENOMIC DNA]</scope>
    <source>
        <strain evidence="2">20631-21</strain>
    </source>
</reference>
<feature type="region of interest" description="Disordered" evidence="1">
    <location>
        <begin position="19"/>
        <end position="128"/>
    </location>
</feature>
<evidence type="ECO:0000256" key="1">
    <source>
        <dbReference type="SAM" id="MobiDB-lite"/>
    </source>
</evidence>
<dbReference type="GeneID" id="36285381"/>
<dbReference type="EMBL" id="KV441390">
    <property type="protein sequence ID" value="OAF61083.1"/>
    <property type="molecule type" value="Genomic_DNA"/>
</dbReference>
<feature type="compositionally biased region" description="Polar residues" evidence="1">
    <location>
        <begin position="23"/>
        <end position="35"/>
    </location>
</feature>
<protein>
    <submittedName>
        <fullName evidence="2">Uncharacterized protein</fullName>
    </submittedName>
</protein>
<name>A0A177AIK7_9PEZI</name>
<dbReference type="eggNOG" id="ENOG502TF84">
    <property type="taxonomic scope" value="Eukaryota"/>
</dbReference>
<dbReference type="RefSeq" id="XP_024326361.1">
    <property type="nucleotide sequence ID" value="XM_024465964.1"/>
</dbReference>
<organism evidence="2">
    <name type="scientific">Pseudogymnoascus destructans</name>
    <dbReference type="NCBI Taxonomy" id="655981"/>
    <lineage>
        <taxon>Eukaryota</taxon>
        <taxon>Fungi</taxon>
        <taxon>Dikarya</taxon>
        <taxon>Ascomycota</taxon>
        <taxon>Pezizomycotina</taxon>
        <taxon>Leotiomycetes</taxon>
        <taxon>Thelebolales</taxon>
        <taxon>Thelebolaceae</taxon>
        <taxon>Pseudogymnoascus</taxon>
    </lineage>
</organism>
<feature type="compositionally biased region" description="Basic and acidic residues" evidence="1">
    <location>
        <begin position="113"/>
        <end position="128"/>
    </location>
</feature>
<dbReference type="OrthoDB" id="2532734at2759"/>
<evidence type="ECO:0000313" key="2">
    <source>
        <dbReference type="EMBL" id="OAF61083.1"/>
    </source>
</evidence>